<dbReference type="PANTHER" id="PTHR43133:SF46">
    <property type="entry name" value="RNA POLYMERASE SIGMA-70 FACTOR ECF SUBFAMILY"/>
    <property type="match status" value="1"/>
</dbReference>
<evidence type="ECO:0000256" key="6">
    <source>
        <dbReference type="SAM" id="Phobius"/>
    </source>
</evidence>
<dbReference type="InterPro" id="IPR007627">
    <property type="entry name" value="RNA_pol_sigma70_r2"/>
</dbReference>
<organism evidence="9 10">
    <name type="scientific">Spirosoma aureum</name>
    <dbReference type="NCBI Taxonomy" id="2692134"/>
    <lineage>
        <taxon>Bacteria</taxon>
        <taxon>Pseudomonadati</taxon>
        <taxon>Bacteroidota</taxon>
        <taxon>Cytophagia</taxon>
        <taxon>Cytophagales</taxon>
        <taxon>Cytophagaceae</taxon>
        <taxon>Spirosoma</taxon>
    </lineage>
</organism>
<evidence type="ECO:0000256" key="4">
    <source>
        <dbReference type="ARBA" id="ARBA00023125"/>
    </source>
</evidence>
<dbReference type="EMBL" id="CP050063">
    <property type="protein sequence ID" value="QIP17758.1"/>
    <property type="molecule type" value="Genomic_DNA"/>
</dbReference>
<dbReference type="GO" id="GO:0016987">
    <property type="term" value="F:sigma factor activity"/>
    <property type="evidence" value="ECO:0007669"/>
    <property type="project" value="UniProtKB-KW"/>
</dbReference>
<dbReference type="PANTHER" id="PTHR43133">
    <property type="entry name" value="RNA POLYMERASE ECF-TYPE SIGMA FACTO"/>
    <property type="match status" value="1"/>
</dbReference>
<dbReference type="SUPFAM" id="SSF88659">
    <property type="entry name" value="Sigma3 and sigma4 domains of RNA polymerase sigma factors"/>
    <property type="match status" value="1"/>
</dbReference>
<dbReference type="AlphaFoldDB" id="A0A6G9AZK0"/>
<dbReference type="GO" id="GO:0003677">
    <property type="term" value="F:DNA binding"/>
    <property type="evidence" value="ECO:0007669"/>
    <property type="project" value="UniProtKB-KW"/>
</dbReference>
<dbReference type="Pfam" id="PF04542">
    <property type="entry name" value="Sigma70_r2"/>
    <property type="match status" value="1"/>
</dbReference>
<feature type="domain" description="RNA polymerase sigma-70 region 2" evidence="7">
    <location>
        <begin position="2"/>
        <end position="64"/>
    </location>
</feature>
<keyword evidence="3" id="KW-0731">Sigma factor</keyword>
<dbReference type="CDD" id="cd06171">
    <property type="entry name" value="Sigma70_r4"/>
    <property type="match status" value="1"/>
</dbReference>
<name>A0A6G9AZK0_9BACT</name>
<keyword evidence="5" id="KW-0804">Transcription</keyword>
<keyword evidence="4" id="KW-0238">DNA-binding</keyword>
<dbReference type="InterPro" id="IPR013324">
    <property type="entry name" value="RNA_pol_sigma_r3/r4-like"/>
</dbReference>
<accession>A0A6G9AZK0</accession>
<keyword evidence="10" id="KW-1185">Reference proteome</keyword>
<feature type="transmembrane region" description="Helical" evidence="6">
    <location>
        <begin position="154"/>
        <end position="175"/>
    </location>
</feature>
<evidence type="ECO:0000313" key="9">
    <source>
        <dbReference type="EMBL" id="QIP17758.1"/>
    </source>
</evidence>
<keyword evidence="6" id="KW-0472">Membrane</keyword>
<evidence type="ECO:0000256" key="5">
    <source>
        <dbReference type="ARBA" id="ARBA00023163"/>
    </source>
</evidence>
<reference evidence="9 10" key="1">
    <citation type="submission" date="2020-03" db="EMBL/GenBank/DDBJ databases">
        <authorList>
            <person name="Kim M.K."/>
        </authorList>
    </citation>
    <scope>NUCLEOTIDE SEQUENCE [LARGE SCALE GENOMIC DNA]</scope>
    <source>
        <strain evidence="9 10">BT328</strain>
    </source>
</reference>
<evidence type="ECO:0000256" key="1">
    <source>
        <dbReference type="ARBA" id="ARBA00010641"/>
    </source>
</evidence>
<dbReference type="Gene3D" id="1.10.1740.10">
    <property type="match status" value="1"/>
</dbReference>
<evidence type="ECO:0000256" key="2">
    <source>
        <dbReference type="ARBA" id="ARBA00023015"/>
    </source>
</evidence>
<evidence type="ECO:0000256" key="3">
    <source>
        <dbReference type="ARBA" id="ARBA00023082"/>
    </source>
</evidence>
<dbReference type="InterPro" id="IPR039425">
    <property type="entry name" value="RNA_pol_sigma-70-like"/>
</dbReference>
<evidence type="ECO:0000259" key="8">
    <source>
        <dbReference type="Pfam" id="PF04545"/>
    </source>
</evidence>
<proteinExistence type="inferred from homology"/>
<evidence type="ECO:0000313" key="10">
    <source>
        <dbReference type="Proteomes" id="UP000501802"/>
    </source>
</evidence>
<comment type="similarity">
    <text evidence="1">Belongs to the sigma-70 factor family. ECF subfamily.</text>
</comment>
<dbReference type="InterPro" id="IPR014284">
    <property type="entry name" value="RNA_pol_sigma-70_dom"/>
</dbReference>
<dbReference type="InterPro" id="IPR013325">
    <property type="entry name" value="RNA_pol_sigma_r2"/>
</dbReference>
<keyword evidence="6" id="KW-1133">Transmembrane helix</keyword>
<dbReference type="Pfam" id="PF04545">
    <property type="entry name" value="Sigma70_r4"/>
    <property type="match status" value="1"/>
</dbReference>
<gene>
    <name evidence="9" type="ORF">G8759_10230</name>
</gene>
<feature type="domain" description="RNA polymerase sigma-70 region 4" evidence="8">
    <location>
        <begin position="104"/>
        <end position="151"/>
    </location>
</feature>
<keyword evidence="2" id="KW-0805">Transcription regulation</keyword>
<dbReference type="GO" id="GO:0006352">
    <property type="term" value="P:DNA-templated transcription initiation"/>
    <property type="evidence" value="ECO:0007669"/>
    <property type="project" value="InterPro"/>
</dbReference>
<evidence type="ECO:0000259" key="7">
    <source>
        <dbReference type="Pfam" id="PF04542"/>
    </source>
</evidence>
<dbReference type="Gene3D" id="1.10.10.10">
    <property type="entry name" value="Winged helix-like DNA-binding domain superfamily/Winged helix DNA-binding domain"/>
    <property type="match status" value="1"/>
</dbReference>
<keyword evidence="6" id="KW-0812">Transmembrane</keyword>
<dbReference type="InterPro" id="IPR036388">
    <property type="entry name" value="WH-like_DNA-bd_sf"/>
</dbReference>
<dbReference type="KEGG" id="spib:G8759_10230"/>
<dbReference type="NCBIfam" id="TIGR02937">
    <property type="entry name" value="sigma70-ECF"/>
    <property type="match status" value="1"/>
</dbReference>
<dbReference type="SUPFAM" id="SSF88946">
    <property type="entry name" value="Sigma2 domain of RNA polymerase sigma factors"/>
    <property type="match status" value="1"/>
</dbReference>
<dbReference type="InterPro" id="IPR007630">
    <property type="entry name" value="RNA_pol_sigma70_r4"/>
</dbReference>
<protein>
    <submittedName>
        <fullName evidence="9">Sigma-70 family RNA polymerase sigma factor</fullName>
    </submittedName>
</protein>
<dbReference type="Proteomes" id="UP000501802">
    <property type="component" value="Chromosome"/>
</dbReference>
<sequence>MHYRKLYNYGARFSQDKDFVRDCLQELFMELWERRARLSKVQHVKPYLLTALRHKMINESFKLKRFKQYEELPFLSDVTEKPIELAIIELELSWENAMRLKTIISGLTSRQQEIIYLRFYQGLEFVEITQIMDMERQSVANLLHRSLREIRDKWLAAEFPTTLLLFFLPFNYLIIRYLSKFL</sequence>